<dbReference type="Pfam" id="PF00036">
    <property type="entry name" value="EF-hand_1"/>
    <property type="match status" value="1"/>
</dbReference>
<gene>
    <name evidence="4" type="ORF">RJ641_011333</name>
</gene>
<feature type="domain" description="EF-hand" evidence="3">
    <location>
        <begin position="15"/>
        <end position="50"/>
    </location>
</feature>
<dbReference type="GO" id="GO:0005509">
    <property type="term" value="F:calcium ion binding"/>
    <property type="evidence" value="ECO:0007669"/>
    <property type="project" value="InterPro"/>
</dbReference>
<dbReference type="EMBL" id="JBAMMX010000018">
    <property type="protein sequence ID" value="KAK6923029.1"/>
    <property type="molecule type" value="Genomic_DNA"/>
</dbReference>
<dbReference type="PROSITE" id="PS00018">
    <property type="entry name" value="EF_HAND_1"/>
    <property type="match status" value="1"/>
</dbReference>
<evidence type="ECO:0000259" key="3">
    <source>
        <dbReference type="PROSITE" id="PS50222"/>
    </source>
</evidence>
<dbReference type="SMART" id="SM00054">
    <property type="entry name" value="EFh"/>
    <property type="match status" value="1"/>
</dbReference>
<name>A0AAN8V191_9MAGN</name>
<evidence type="ECO:0000313" key="5">
    <source>
        <dbReference type="Proteomes" id="UP001370490"/>
    </source>
</evidence>
<dbReference type="InterPro" id="IPR002048">
    <property type="entry name" value="EF_hand_dom"/>
</dbReference>
<evidence type="ECO:0000256" key="2">
    <source>
        <dbReference type="ARBA" id="ARBA00022837"/>
    </source>
</evidence>
<dbReference type="Proteomes" id="UP001370490">
    <property type="component" value="Unassembled WGS sequence"/>
</dbReference>
<keyword evidence="5" id="KW-1185">Reference proteome</keyword>
<dbReference type="InterPro" id="IPR018247">
    <property type="entry name" value="EF_Hand_1_Ca_BS"/>
</dbReference>
<dbReference type="PROSITE" id="PS50222">
    <property type="entry name" value="EF_HAND_2"/>
    <property type="match status" value="1"/>
</dbReference>
<dbReference type="InterPro" id="IPR050145">
    <property type="entry name" value="Centrin_CML-like"/>
</dbReference>
<dbReference type="InterPro" id="IPR011992">
    <property type="entry name" value="EF-hand-dom_pair"/>
</dbReference>
<dbReference type="PANTHER" id="PTHR23050">
    <property type="entry name" value="CALCIUM BINDING PROTEIN"/>
    <property type="match status" value="1"/>
</dbReference>
<keyword evidence="1" id="KW-0677">Repeat</keyword>
<sequence length="154" mass="17976">MAIMRGTNMQPNKEMTVAEFKAWIRRFDQDHDGRISREELKDALQSLRVWFGWWKAREGMRQADLNRNNQIDMLRKWRSFATFSFKLFVDINVVPMTKSTSGKVVSRPPKRRDICDPIVVEHSIAKTREMAITDFPKDGKQQMNGGVQVMAETI</sequence>
<evidence type="ECO:0000256" key="1">
    <source>
        <dbReference type="ARBA" id="ARBA00022737"/>
    </source>
</evidence>
<reference evidence="4 5" key="1">
    <citation type="submission" date="2023-12" db="EMBL/GenBank/DDBJ databases">
        <title>A high-quality genome assembly for Dillenia turbinata (Dilleniales).</title>
        <authorList>
            <person name="Chanderbali A."/>
        </authorList>
    </citation>
    <scope>NUCLEOTIDE SEQUENCE [LARGE SCALE GENOMIC DNA]</scope>
    <source>
        <strain evidence="4">LSX21</strain>
        <tissue evidence="4">Leaf</tissue>
    </source>
</reference>
<accession>A0AAN8V191</accession>
<dbReference type="AlphaFoldDB" id="A0AAN8V191"/>
<protein>
    <submittedName>
        <fullName evidence="4">EF-hand domain</fullName>
    </submittedName>
</protein>
<dbReference type="Gene3D" id="1.10.238.10">
    <property type="entry name" value="EF-hand"/>
    <property type="match status" value="1"/>
</dbReference>
<comment type="caution">
    <text evidence="4">The sequence shown here is derived from an EMBL/GenBank/DDBJ whole genome shotgun (WGS) entry which is preliminary data.</text>
</comment>
<organism evidence="4 5">
    <name type="scientific">Dillenia turbinata</name>
    <dbReference type="NCBI Taxonomy" id="194707"/>
    <lineage>
        <taxon>Eukaryota</taxon>
        <taxon>Viridiplantae</taxon>
        <taxon>Streptophyta</taxon>
        <taxon>Embryophyta</taxon>
        <taxon>Tracheophyta</taxon>
        <taxon>Spermatophyta</taxon>
        <taxon>Magnoliopsida</taxon>
        <taxon>eudicotyledons</taxon>
        <taxon>Gunneridae</taxon>
        <taxon>Pentapetalae</taxon>
        <taxon>Dilleniales</taxon>
        <taxon>Dilleniaceae</taxon>
        <taxon>Dillenia</taxon>
    </lineage>
</organism>
<proteinExistence type="predicted"/>
<dbReference type="CDD" id="cd00051">
    <property type="entry name" value="EFh"/>
    <property type="match status" value="1"/>
</dbReference>
<evidence type="ECO:0000313" key="4">
    <source>
        <dbReference type="EMBL" id="KAK6923029.1"/>
    </source>
</evidence>
<dbReference type="SUPFAM" id="SSF47473">
    <property type="entry name" value="EF-hand"/>
    <property type="match status" value="1"/>
</dbReference>
<keyword evidence="2" id="KW-0106">Calcium</keyword>